<dbReference type="PANTHER" id="PTHR46268:SF6">
    <property type="entry name" value="UNIVERSAL STRESS PROTEIN UP12"/>
    <property type="match status" value="1"/>
</dbReference>
<dbReference type="InterPro" id="IPR006016">
    <property type="entry name" value="UspA"/>
</dbReference>
<dbReference type="RefSeq" id="WP_354619206.1">
    <property type="nucleotide sequence ID" value="NZ_JBEWYP010000008.1"/>
</dbReference>
<dbReference type="SUPFAM" id="SSF52402">
    <property type="entry name" value="Adenine nucleotide alpha hydrolases-like"/>
    <property type="match status" value="2"/>
</dbReference>
<comment type="caution">
    <text evidence="3">The sequence shown here is derived from an EMBL/GenBank/DDBJ whole genome shotgun (WGS) entry which is preliminary data.</text>
</comment>
<gene>
    <name evidence="3" type="ORF">ABXZ32_13455</name>
</gene>
<name>A0ABV2TYQ7_9FLAO</name>
<dbReference type="EMBL" id="JBEWYP010000008">
    <property type="protein sequence ID" value="MET7030409.1"/>
    <property type="molecule type" value="Genomic_DNA"/>
</dbReference>
<sequence>MKKILLPTDFSTNALNAINYALYLFENEECTFYILHTVQIGPSGYSSSFNKGRDTRLQNITMEEAERNATSLKASLEAKKKNPKHTIETIINTDTLLNAIGKNVINKDIDYIFMGTKGASGVKSIFMGSNTVSVIKNIDFCPLIAVPEEYSFSVPTEILFSTDFKHEYSEIELEPLITLAKLWNSKIVVVHFGLTDDLGEPQLKAKEILKNRLVDLSHSMAQGYADISVADAINEYIAKHRAIGMVAMMNRKHGFFEKLTREPIIKRVAFRSEIPLFIYPKLE</sequence>
<feature type="domain" description="UspA" evidence="2">
    <location>
        <begin position="1"/>
        <end position="146"/>
    </location>
</feature>
<comment type="similarity">
    <text evidence="1">Belongs to the universal stress protein A family.</text>
</comment>
<keyword evidence="4" id="KW-1185">Reference proteome</keyword>
<dbReference type="InterPro" id="IPR014729">
    <property type="entry name" value="Rossmann-like_a/b/a_fold"/>
</dbReference>
<reference evidence="3 4" key="1">
    <citation type="submission" date="2024-07" db="EMBL/GenBank/DDBJ databases">
        <title>The genome sequence of type strain Sediminicola luteus GDMCC 1.2596T.</title>
        <authorList>
            <person name="Liu Y."/>
        </authorList>
    </citation>
    <scope>NUCLEOTIDE SEQUENCE [LARGE SCALE GENOMIC DNA]</scope>
    <source>
        <strain evidence="3 4">GDMCC 1.2596</strain>
    </source>
</reference>
<evidence type="ECO:0000259" key="2">
    <source>
        <dbReference type="Pfam" id="PF00582"/>
    </source>
</evidence>
<evidence type="ECO:0000256" key="1">
    <source>
        <dbReference type="ARBA" id="ARBA00008791"/>
    </source>
</evidence>
<dbReference type="Proteomes" id="UP001549773">
    <property type="component" value="Unassembled WGS sequence"/>
</dbReference>
<evidence type="ECO:0000313" key="4">
    <source>
        <dbReference type="Proteomes" id="UP001549773"/>
    </source>
</evidence>
<organism evidence="3 4">
    <name type="scientific">Sediminicola luteus</name>
    <dbReference type="NCBI Taxonomy" id="319238"/>
    <lineage>
        <taxon>Bacteria</taxon>
        <taxon>Pseudomonadati</taxon>
        <taxon>Bacteroidota</taxon>
        <taxon>Flavobacteriia</taxon>
        <taxon>Flavobacteriales</taxon>
        <taxon>Flavobacteriaceae</taxon>
        <taxon>Sediminicola</taxon>
    </lineage>
</organism>
<proteinExistence type="inferred from homology"/>
<evidence type="ECO:0000313" key="3">
    <source>
        <dbReference type="EMBL" id="MET7030409.1"/>
    </source>
</evidence>
<dbReference type="PANTHER" id="PTHR46268">
    <property type="entry name" value="STRESS RESPONSE PROTEIN NHAX"/>
    <property type="match status" value="1"/>
</dbReference>
<dbReference type="PRINTS" id="PR01438">
    <property type="entry name" value="UNVRSLSTRESS"/>
</dbReference>
<dbReference type="CDD" id="cd00293">
    <property type="entry name" value="USP-like"/>
    <property type="match status" value="1"/>
</dbReference>
<protein>
    <submittedName>
        <fullName evidence="3">Universal stress protein</fullName>
    </submittedName>
</protein>
<dbReference type="Gene3D" id="3.40.50.620">
    <property type="entry name" value="HUPs"/>
    <property type="match status" value="2"/>
</dbReference>
<accession>A0ABV2TYQ7</accession>
<dbReference type="InterPro" id="IPR006015">
    <property type="entry name" value="Universal_stress_UspA"/>
</dbReference>
<dbReference type="Pfam" id="PF00582">
    <property type="entry name" value="Usp"/>
    <property type="match status" value="1"/>
</dbReference>